<keyword evidence="3 9" id="KW-0547">Nucleotide-binding</keyword>
<evidence type="ECO:0000259" key="13">
    <source>
        <dbReference type="PROSITE" id="PS51195"/>
    </source>
</evidence>
<evidence type="ECO:0000259" key="11">
    <source>
        <dbReference type="PROSITE" id="PS51192"/>
    </source>
</evidence>
<dbReference type="InterPro" id="IPR001650">
    <property type="entry name" value="Helicase_C-like"/>
</dbReference>
<keyword evidence="15" id="KW-1185">Reference proteome</keyword>
<dbReference type="GO" id="GO:0003724">
    <property type="term" value="F:RNA helicase activity"/>
    <property type="evidence" value="ECO:0007669"/>
    <property type="project" value="UniProtKB-EC"/>
</dbReference>
<dbReference type="SUPFAM" id="SSF52540">
    <property type="entry name" value="P-loop containing nucleoside triphosphate hydrolases"/>
    <property type="match status" value="1"/>
</dbReference>
<evidence type="ECO:0000256" key="7">
    <source>
        <dbReference type="ARBA" id="ARBA00023016"/>
    </source>
</evidence>
<dbReference type="SMART" id="SM00487">
    <property type="entry name" value="DEXDc"/>
    <property type="match status" value="1"/>
</dbReference>
<dbReference type="Pfam" id="PF00271">
    <property type="entry name" value="Helicase_C"/>
    <property type="match status" value="1"/>
</dbReference>
<dbReference type="RefSeq" id="WP_281791970.1">
    <property type="nucleotide sequence ID" value="NZ_BSDR01000001.1"/>
</dbReference>
<dbReference type="PANTHER" id="PTHR47963">
    <property type="entry name" value="DEAD-BOX ATP-DEPENDENT RNA HELICASE 47, MITOCHONDRIAL"/>
    <property type="match status" value="1"/>
</dbReference>
<dbReference type="EC" id="3.6.4.13" evidence="1"/>
<dbReference type="InterPro" id="IPR050547">
    <property type="entry name" value="DEAD_box_RNA_helicases"/>
</dbReference>
<evidence type="ECO:0000256" key="6">
    <source>
        <dbReference type="ARBA" id="ARBA00022840"/>
    </source>
</evidence>
<keyword evidence="7" id="KW-0346">Stress response</keyword>
<dbReference type="PROSITE" id="PS00039">
    <property type="entry name" value="DEAD_ATP_HELICASE"/>
    <property type="match status" value="1"/>
</dbReference>
<evidence type="ECO:0000256" key="5">
    <source>
        <dbReference type="ARBA" id="ARBA00022806"/>
    </source>
</evidence>
<evidence type="ECO:0000256" key="9">
    <source>
        <dbReference type="RuleBase" id="RU000492"/>
    </source>
</evidence>
<evidence type="ECO:0000256" key="2">
    <source>
        <dbReference type="ARBA" id="ARBA00022490"/>
    </source>
</evidence>
<comment type="similarity">
    <text evidence="9">Belongs to the DEAD box helicase family.</text>
</comment>
<dbReference type="InterPro" id="IPR057325">
    <property type="entry name" value="DeaD_dimer"/>
</dbReference>
<name>A0A9W6D2C6_9BACT</name>
<dbReference type="CDD" id="cd18787">
    <property type="entry name" value="SF2_C_DEAD"/>
    <property type="match status" value="1"/>
</dbReference>
<dbReference type="InterPro" id="IPR012677">
    <property type="entry name" value="Nucleotide-bd_a/b_plait_sf"/>
</dbReference>
<evidence type="ECO:0000259" key="12">
    <source>
        <dbReference type="PROSITE" id="PS51194"/>
    </source>
</evidence>
<dbReference type="PROSITE" id="PS51194">
    <property type="entry name" value="HELICASE_CTER"/>
    <property type="match status" value="1"/>
</dbReference>
<feature type="domain" description="Helicase C-terminal" evidence="12">
    <location>
        <begin position="214"/>
        <end position="376"/>
    </location>
</feature>
<proteinExistence type="inferred from homology"/>
<keyword evidence="6 9" id="KW-0067">ATP-binding</keyword>
<dbReference type="EMBL" id="BSDR01000001">
    <property type="protein sequence ID" value="GLI32952.1"/>
    <property type="molecule type" value="Genomic_DNA"/>
</dbReference>
<reference evidence="14" key="1">
    <citation type="submission" date="2022-12" db="EMBL/GenBank/DDBJ databases">
        <title>Reference genome sequencing for broad-spectrum identification of bacterial and archaeal isolates by mass spectrometry.</title>
        <authorList>
            <person name="Sekiguchi Y."/>
            <person name="Tourlousse D.M."/>
        </authorList>
    </citation>
    <scope>NUCLEOTIDE SEQUENCE</scope>
    <source>
        <strain evidence="14">ASRB1</strain>
    </source>
</reference>
<dbReference type="SMART" id="SM00490">
    <property type="entry name" value="HELICc"/>
    <property type="match status" value="1"/>
</dbReference>
<dbReference type="PROSITE" id="PS51195">
    <property type="entry name" value="Q_MOTIF"/>
    <property type="match status" value="1"/>
</dbReference>
<evidence type="ECO:0000256" key="8">
    <source>
        <dbReference type="PROSITE-ProRule" id="PRU00552"/>
    </source>
</evidence>
<dbReference type="Pfam" id="PF03880">
    <property type="entry name" value="DbpA"/>
    <property type="match status" value="1"/>
</dbReference>
<feature type="region of interest" description="Disordered" evidence="10">
    <location>
        <begin position="518"/>
        <end position="538"/>
    </location>
</feature>
<evidence type="ECO:0000256" key="4">
    <source>
        <dbReference type="ARBA" id="ARBA00022801"/>
    </source>
</evidence>
<dbReference type="InterPro" id="IPR000629">
    <property type="entry name" value="RNA-helicase_DEAD-box_CS"/>
</dbReference>
<dbReference type="PROSITE" id="PS51192">
    <property type="entry name" value="HELICASE_ATP_BIND_1"/>
    <property type="match status" value="1"/>
</dbReference>
<dbReference type="InterPro" id="IPR044742">
    <property type="entry name" value="DEAD/DEAH_RhlB"/>
</dbReference>
<dbReference type="GO" id="GO:0005524">
    <property type="term" value="F:ATP binding"/>
    <property type="evidence" value="ECO:0007669"/>
    <property type="project" value="UniProtKB-KW"/>
</dbReference>
<dbReference type="Pfam" id="PF25399">
    <property type="entry name" value="DeaD_dimer"/>
    <property type="match status" value="1"/>
</dbReference>
<comment type="caution">
    <text evidence="14">The sequence shown here is derived from an EMBL/GenBank/DDBJ whole genome shotgun (WGS) entry which is preliminary data.</text>
</comment>
<dbReference type="GO" id="GO:0003723">
    <property type="term" value="F:RNA binding"/>
    <property type="evidence" value="ECO:0007669"/>
    <property type="project" value="TreeGrafter"/>
</dbReference>
<dbReference type="CDD" id="cd00268">
    <property type="entry name" value="DEADc"/>
    <property type="match status" value="1"/>
</dbReference>
<dbReference type="AlphaFoldDB" id="A0A9W6D2C6"/>
<keyword evidence="2" id="KW-0963">Cytoplasm</keyword>
<gene>
    <name evidence="14" type="ORF">DAMNIGENAA_03850</name>
</gene>
<dbReference type="InterPro" id="IPR014001">
    <property type="entry name" value="Helicase_ATP-bd"/>
</dbReference>
<protein>
    <recommendedName>
        <fullName evidence="1">RNA helicase</fullName>
        <ecNumber evidence="1">3.6.4.13</ecNumber>
    </recommendedName>
</protein>
<dbReference type="Gene3D" id="3.30.70.330">
    <property type="match status" value="1"/>
</dbReference>
<evidence type="ECO:0000256" key="1">
    <source>
        <dbReference type="ARBA" id="ARBA00012552"/>
    </source>
</evidence>
<feature type="domain" description="DEAD-box RNA helicase Q" evidence="13">
    <location>
        <begin position="2"/>
        <end position="30"/>
    </location>
</feature>
<sequence length="538" mass="60646">MQKFKDLGLSEKNLRALRAKGFEEPTEIQNMAIPLLLQNEIDIIAQAQTGTGKTAAFALPLIERVKPDSRKTQAIILAPTRELVIQVCEEIISLKGESNLSVAPIYGGQAIELQLKKLRQGVSIIVGTPGRVLDHINRGSLDLDEVQYFILDEADEMLNMGFIEDIEKIFGYTPEYKRVLLLSATMPDRIKKLAEKYMGNYTHLKTRTEPTTDLTDQVYFEVARQDKLEALSRIIDMESDFYGMVFCRTKIEVDELATKLIERNYPADALHGDISQSQREKILGKFRKQQLSILVATDVAARGIDVNNLTHVINYSLPENPEAYIHRIGRTGRAGKQGTAITFITPDEFKRLGFIKRIAKAVIRKEDVPKVSQIVDARKKRITNDILTVAENNEIGEYRQWARELISENPAEDIVAAILKYSFGKTLDASNYRKMTPIKTRKSNVKGKAHVGEQGKTRLFIARGKNTKTTKENLLTFIEKKAGTARSMIENIEIQDTCSFITVPCSEAEFILKKFKKSKAGKESVVKVARPARKSVKK</sequence>
<accession>A0A9W6D2C6</accession>
<organism evidence="14 15">
    <name type="scientific">Desulforhabdus amnigena</name>
    <dbReference type="NCBI Taxonomy" id="40218"/>
    <lineage>
        <taxon>Bacteria</taxon>
        <taxon>Pseudomonadati</taxon>
        <taxon>Thermodesulfobacteriota</taxon>
        <taxon>Syntrophobacteria</taxon>
        <taxon>Syntrophobacterales</taxon>
        <taxon>Syntrophobacteraceae</taxon>
        <taxon>Desulforhabdus</taxon>
    </lineage>
</organism>
<evidence type="ECO:0000256" key="10">
    <source>
        <dbReference type="SAM" id="MobiDB-lite"/>
    </source>
</evidence>
<evidence type="ECO:0000313" key="15">
    <source>
        <dbReference type="Proteomes" id="UP001144372"/>
    </source>
</evidence>
<feature type="short sequence motif" description="Q motif" evidence="8">
    <location>
        <begin position="2"/>
        <end position="30"/>
    </location>
</feature>
<dbReference type="PANTHER" id="PTHR47963:SF8">
    <property type="entry name" value="ATP-DEPENDENT RNA HELICASE DEAD"/>
    <property type="match status" value="1"/>
</dbReference>
<dbReference type="InterPro" id="IPR005580">
    <property type="entry name" value="DbpA/CsdA_RNA-bd_dom"/>
</dbReference>
<dbReference type="Gene3D" id="3.40.50.300">
    <property type="entry name" value="P-loop containing nucleotide triphosphate hydrolases"/>
    <property type="match status" value="2"/>
</dbReference>
<keyword evidence="4 9" id="KW-0378">Hydrolase</keyword>
<dbReference type="Pfam" id="PF00270">
    <property type="entry name" value="DEAD"/>
    <property type="match status" value="1"/>
</dbReference>
<keyword evidence="5 9" id="KW-0347">Helicase</keyword>
<dbReference type="GO" id="GO:0016787">
    <property type="term" value="F:hydrolase activity"/>
    <property type="evidence" value="ECO:0007669"/>
    <property type="project" value="UniProtKB-KW"/>
</dbReference>
<dbReference type="InterPro" id="IPR027417">
    <property type="entry name" value="P-loop_NTPase"/>
</dbReference>
<evidence type="ECO:0000256" key="3">
    <source>
        <dbReference type="ARBA" id="ARBA00022741"/>
    </source>
</evidence>
<dbReference type="InterPro" id="IPR011545">
    <property type="entry name" value="DEAD/DEAH_box_helicase_dom"/>
</dbReference>
<dbReference type="Proteomes" id="UP001144372">
    <property type="component" value="Unassembled WGS sequence"/>
</dbReference>
<dbReference type="InterPro" id="IPR014014">
    <property type="entry name" value="RNA_helicase_DEAD_Q_motif"/>
</dbReference>
<dbReference type="CDD" id="cd12252">
    <property type="entry name" value="RRM_DbpA"/>
    <property type="match status" value="1"/>
</dbReference>
<feature type="domain" description="Helicase ATP-binding" evidence="11">
    <location>
        <begin position="34"/>
        <end position="204"/>
    </location>
</feature>
<evidence type="ECO:0000313" key="14">
    <source>
        <dbReference type="EMBL" id="GLI32952.1"/>
    </source>
</evidence>